<sequence length="24" mass="2731">MRIVVVLCSSKDKRRRIATAALPF</sequence>
<protein>
    <submittedName>
        <fullName evidence="1">Uncharacterized protein</fullName>
    </submittedName>
</protein>
<evidence type="ECO:0000313" key="2">
    <source>
        <dbReference type="Proteomes" id="UP000634136"/>
    </source>
</evidence>
<reference evidence="1" key="1">
    <citation type="submission" date="2020-09" db="EMBL/GenBank/DDBJ databases">
        <title>Genome-Enabled Discovery of Anthraquinone Biosynthesis in Senna tora.</title>
        <authorList>
            <person name="Kang S.-H."/>
            <person name="Pandey R.P."/>
            <person name="Lee C.-M."/>
            <person name="Sim J.-S."/>
            <person name="Jeong J.-T."/>
            <person name="Choi B.-S."/>
            <person name="Jung M."/>
            <person name="Ginzburg D."/>
            <person name="Zhao K."/>
            <person name="Won S.Y."/>
            <person name="Oh T.-J."/>
            <person name="Yu Y."/>
            <person name="Kim N.-H."/>
            <person name="Lee O.R."/>
            <person name="Lee T.-H."/>
            <person name="Bashyal P."/>
            <person name="Kim T.-S."/>
            <person name="Lee W.-H."/>
            <person name="Kawkins C."/>
            <person name="Kim C.-K."/>
            <person name="Kim J.S."/>
            <person name="Ahn B.O."/>
            <person name="Rhee S.Y."/>
            <person name="Sohng J.K."/>
        </authorList>
    </citation>
    <scope>NUCLEOTIDE SEQUENCE</scope>
    <source>
        <tissue evidence="1">Leaf</tissue>
    </source>
</reference>
<gene>
    <name evidence="1" type="ORF">G2W53_025037</name>
</gene>
<comment type="caution">
    <text evidence="1">The sequence shown here is derived from an EMBL/GenBank/DDBJ whole genome shotgun (WGS) entry which is preliminary data.</text>
</comment>
<evidence type="ECO:0000313" key="1">
    <source>
        <dbReference type="EMBL" id="KAF7819582.1"/>
    </source>
</evidence>
<dbReference type="AlphaFoldDB" id="A0A834TCH1"/>
<dbReference type="EMBL" id="JAAIUW010000008">
    <property type="protein sequence ID" value="KAF7819582.1"/>
    <property type="molecule type" value="Genomic_DNA"/>
</dbReference>
<accession>A0A834TCH1</accession>
<proteinExistence type="predicted"/>
<keyword evidence="2" id="KW-1185">Reference proteome</keyword>
<dbReference type="Proteomes" id="UP000634136">
    <property type="component" value="Unassembled WGS sequence"/>
</dbReference>
<name>A0A834TCH1_9FABA</name>
<organism evidence="1 2">
    <name type="scientific">Senna tora</name>
    <dbReference type="NCBI Taxonomy" id="362788"/>
    <lineage>
        <taxon>Eukaryota</taxon>
        <taxon>Viridiplantae</taxon>
        <taxon>Streptophyta</taxon>
        <taxon>Embryophyta</taxon>
        <taxon>Tracheophyta</taxon>
        <taxon>Spermatophyta</taxon>
        <taxon>Magnoliopsida</taxon>
        <taxon>eudicotyledons</taxon>
        <taxon>Gunneridae</taxon>
        <taxon>Pentapetalae</taxon>
        <taxon>rosids</taxon>
        <taxon>fabids</taxon>
        <taxon>Fabales</taxon>
        <taxon>Fabaceae</taxon>
        <taxon>Caesalpinioideae</taxon>
        <taxon>Cassia clade</taxon>
        <taxon>Senna</taxon>
    </lineage>
</organism>